<dbReference type="RefSeq" id="WP_378479033.1">
    <property type="nucleotide sequence ID" value="NZ_JBHUIW010000021.1"/>
</dbReference>
<keyword evidence="1" id="KW-0732">Signal</keyword>
<comment type="caution">
    <text evidence="2">The sequence shown here is derived from an EMBL/GenBank/DDBJ whole genome shotgun (WGS) entry which is preliminary data.</text>
</comment>
<proteinExistence type="predicted"/>
<gene>
    <name evidence="2" type="ORF">ACFSOX_17135</name>
</gene>
<evidence type="ECO:0008006" key="4">
    <source>
        <dbReference type="Google" id="ProtNLM"/>
    </source>
</evidence>
<dbReference type="PROSITE" id="PS51318">
    <property type="entry name" value="TAT"/>
    <property type="match status" value="1"/>
</dbReference>
<dbReference type="InterPro" id="IPR006311">
    <property type="entry name" value="TAT_signal"/>
</dbReference>
<feature type="chain" id="PRO_5046754896" description="Cysteine rich repeat-containing protein" evidence="1">
    <location>
        <begin position="29"/>
        <end position="86"/>
    </location>
</feature>
<feature type="signal peptide" evidence="1">
    <location>
        <begin position="1"/>
        <end position="28"/>
    </location>
</feature>
<keyword evidence="3" id="KW-1185">Reference proteome</keyword>
<dbReference type="Proteomes" id="UP001597314">
    <property type="component" value="Unassembled WGS sequence"/>
</dbReference>
<sequence>MTAHAGRSRFVGAALAVVLAFAVTLATAGRPAAAASRTIAPQAACTGDVFRLCGSEAPRVDQIIACLKKARPDLSPACKAVVDVKG</sequence>
<evidence type="ECO:0000256" key="1">
    <source>
        <dbReference type="SAM" id="SignalP"/>
    </source>
</evidence>
<evidence type="ECO:0000313" key="3">
    <source>
        <dbReference type="Proteomes" id="UP001597314"/>
    </source>
</evidence>
<name>A0ABW5AN71_9BRAD</name>
<accession>A0ABW5AN71</accession>
<dbReference type="EMBL" id="JBHUIW010000021">
    <property type="protein sequence ID" value="MFD2183882.1"/>
    <property type="molecule type" value="Genomic_DNA"/>
</dbReference>
<evidence type="ECO:0000313" key="2">
    <source>
        <dbReference type="EMBL" id="MFD2183882.1"/>
    </source>
</evidence>
<protein>
    <recommendedName>
        <fullName evidence="4">Cysteine rich repeat-containing protein</fullName>
    </recommendedName>
</protein>
<organism evidence="2 3">
    <name type="scientific">Rhodoplanes azumiensis</name>
    <dbReference type="NCBI Taxonomy" id="1897628"/>
    <lineage>
        <taxon>Bacteria</taxon>
        <taxon>Pseudomonadati</taxon>
        <taxon>Pseudomonadota</taxon>
        <taxon>Alphaproteobacteria</taxon>
        <taxon>Hyphomicrobiales</taxon>
        <taxon>Nitrobacteraceae</taxon>
        <taxon>Rhodoplanes</taxon>
    </lineage>
</organism>
<reference evidence="3" key="1">
    <citation type="journal article" date="2019" name="Int. J. Syst. Evol. Microbiol.">
        <title>The Global Catalogue of Microorganisms (GCM) 10K type strain sequencing project: providing services to taxonomists for standard genome sequencing and annotation.</title>
        <authorList>
            <consortium name="The Broad Institute Genomics Platform"/>
            <consortium name="The Broad Institute Genome Sequencing Center for Infectious Disease"/>
            <person name="Wu L."/>
            <person name="Ma J."/>
        </authorList>
    </citation>
    <scope>NUCLEOTIDE SEQUENCE [LARGE SCALE GENOMIC DNA]</scope>
    <source>
        <strain evidence="3">CGMCC 1.6774</strain>
    </source>
</reference>